<evidence type="ECO:0000256" key="6">
    <source>
        <dbReference type="SAM" id="SignalP"/>
    </source>
</evidence>
<comment type="subcellular location">
    <subcellularLocation>
        <location evidence="1">Cell outer membrane</location>
    </subcellularLocation>
</comment>
<name>A0A4R3VW55_9SPHI</name>
<keyword evidence="4" id="KW-0472">Membrane</keyword>
<comment type="similarity">
    <text evidence="2">Belongs to the SusD family.</text>
</comment>
<evidence type="ECO:0000256" key="4">
    <source>
        <dbReference type="ARBA" id="ARBA00023136"/>
    </source>
</evidence>
<keyword evidence="3 6" id="KW-0732">Signal</keyword>
<dbReference type="GO" id="GO:0009279">
    <property type="term" value="C:cell outer membrane"/>
    <property type="evidence" value="ECO:0007669"/>
    <property type="project" value="UniProtKB-SubCell"/>
</dbReference>
<keyword evidence="10" id="KW-1185">Reference proteome</keyword>
<dbReference type="InterPro" id="IPR012944">
    <property type="entry name" value="SusD_RagB_dom"/>
</dbReference>
<feature type="signal peptide" evidence="6">
    <location>
        <begin position="1"/>
        <end position="15"/>
    </location>
</feature>
<dbReference type="Pfam" id="PF14322">
    <property type="entry name" value="SusD-like_3"/>
    <property type="match status" value="1"/>
</dbReference>
<evidence type="ECO:0000256" key="5">
    <source>
        <dbReference type="ARBA" id="ARBA00023237"/>
    </source>
</evidence>
<dbReference type="Proteomes" id="UP000295197">
    <property type="component" value="Unassembled WGS sequence"/>
</dbReference>
<dbReference type="RefSeq" id="WP_132778457.1">
    <property type="nucleotide sequence ID" value="NZ_SMBZ01000039.1"/>
</dbReference>
<dbReference type="CDD" id="cd08977">
    <property type="entry name" value="SusD"/>
    <property type="match status" value="1"/>
</dbReference>
<dbReference type="InterPro" id="IPR011990">
    <property type="entry name" value="TPR-like_helical_dom_sf"/>
</dbReference>
<dbReference type="AlphaFoldDB" id="A0A4R3VW55"/>
<evidence type="ECO:0000256" key="3">
    <source>
        <dbReference type="ARBA" id="ARBA00022729"/>
    </source>
</evidence>
<reference evidence="9 10" key="1">
    <citation type="submission" date="2019-03" db="EMBL/GenBank/DDBJ databases">
        <title>Genomic Encyclopedia of Type Strains, Phase IV (KMG-IV): sequencing the most valuable type-strain genomes for metagenomic binning, comparative biology and taxonomic classification.</title>
        <authorList>
            <person name="Goeker M."/>
        </authorList>
    </citation>
    <scope>NUCLEOTIDE SEQUENCE [LARGE SCALE GENOMIC DNA]</scope>
    <source>
        <strain evidence="9 10">DSM 22362</strain>
    </source>
</reference>
<organism evidence="9 10">
    <name type="scientific">Sphingobacterium alimentarium</name>
    <dbReference type="NCBI Taxonomy" id="797292"/>
    <lineage>
        <taxon>Bacteria</taxon>
        <taxon>Pseudomonadati</taxon>
        <taxon>Bacteroidota</taxon>
        <taxon>Sphingobacteriia</taxon>
        <taxon>Sphingobacteriales</taxon>
        <taxon>Sphingobacteriaceae</taxon>
        <taxon>Sphingobacterium</taxon>
    </lineage>
</organism>
<feature type="chain" id="PRO_5020484599" evidence="6">
    <location>
        <begin position="16"/>
        <end position="525"/>
    </location>
</feature>
<protein>
    <submittedName>
        <fullName evidence="9">Putative outer membrane starch-binding protein</fullName>
    </submittedName>
</protein>
<evidence type="ECO:0000256" key="2">
    <source>
        <dbReference type="ARBA" id="ARBA00006275"/>
    </source>
</evidence>
<dbReference type="OrthoDB" id="5694214at2"/>
<gene>
    <name evidence="9" type="ORF">EDC17_103921</name>
</gene>
<accession>A0A4R3VW55</accession>
<dbReference type="Gene3D" id="1.25.40.390">
    <property type="match status" value="1"/>
</dbReference>
<evidence type="ECO:0000313" key="9">
    <source>
        <dbReference type="EMBL" id="TCV09865.1"/>
    </source>
</evidence>
<proteinExistence type="inferred from homology"/>
<dbReference type="Pfam" id="PF07980">
    <property type="entry name" value="SusD_RagB"/>
    <property type="match status" value="1"/>
</dbReference>
<dbReference type="EMBL" id="SMBZ01000039">
    <property type="protein sequence ID" value="TCV09865.1"/>
    <property type="molecule type" value="Genomic_DNA"/>
</dbReference>
<dbReference type="SUPFAM" id="SSF48452">
    <property type="entry name" value="TPR-like"/>
    <property type="match status" value="1"/>
</dbReference>
<feature type="domain" description="RagB/SusD" evidence="7">
    <location>
        <begin position="365"/>
        <end position="522"/>
    </location>
</feature>
<sequence>MRKLFLSIAIASAFALNTGCSQFDLDLAPEDYFASGSFWKNADQVNGAMVGLHAQLRGYQNTFWHLGEIRGGTFRTGTGFTGTSTLNSQGLITQDIRESSPGYSSWANLYSAIFQVNNFIYQVESASYLADEQKGYFLGQAYGIRAFYYFHLYRTYGRVPIVTEPKVAISTPTSAEEAYTARSTTEKETLDFIKAEVDKSIQNFNNDFTIKSQKGQWSLAATQMLKSEVYLWSSKVSIDGQAPNNVNADLQQAKSAVETVIPRFTLQSNFANVFNSSSVPASKGNNEIIFAIRYQVGESTNGLFPAFIYAQTDNLNGFVDHDGNAVGNDPLQIASSGTLIRYEYKIDLYDTYDKADQRANATFLNLNKETNRAAVLRKYLGTFVNGVRTYADDYPVYRLSEAYLILAEIKNKLGEDPTAEIMMVRNRAYTGAAPQFVNGTFEQNELAIFYERSKEFVAEGKRWYDLRRMQDGAGKALVFRTDLPLLGVLQDIPGQKHKVLWPIDLGTLTADPKLQGNQNPGYEGT</sequence>
<feature type="domain" description="SusD-like N-terminal" evidence="8">
    <location>
        <begin position="87"/>
        <end position="219"/>
    </location>
</feature>
<keyword evidence="5" id="KW-0998">Cell outer membrane</keyword>
<evidence type="ECO:0000259" key="7">
    <source>
        <dbReference type="Pfam" id="PF07980"/>
    </source>
</evidence>
<evidence type="ECO:0000256" key="1">
    <source>
        <dbReference type="ARBA" id="ARBA00004442"/>
    </source>
</evidence>
<evidence type="ECO:0000313" key="10">
    <source>
        <dbReference type="Proteomes" id="UP000295197"/>
    </source>
</evidence>
<comment type="caution">
    <text evidence="9">The sequence shown here is derived from an EMBL/GenBank/DDBJ whole genome shotgun (WGS) entry which is preliminary data.</text>
</comment>
<evidence type="ECO:0000259" key="8">
    <source>
        <dbReference type="Pfam" id="PF14322"/>
    </source>
</evidence>
<dbReference type="InterPro" id="IPR033985">
    <property type="entry name" value="SusD-like_N"/>
</dbReference>